<proteinExistence type="inferred from homology"/>
<dbReference type="PROSITE" id="PS50290">
    <property type="entry name" value="PI3_4_KINASE_3"/>
    <property type="match status" value="1"/>
</dbReference>
<dbReference type="InterPro" id="IPR000403">
    <property type="entry name" value="PI3/4_kinase_cat_dom"/>
</dbReference>
<dbReference type="Proteomes" id="UP001445335">
    <property type="component" value="Unassembled WGS sequence"/>
</dbReference>
<evidence type="ECO:0000313" key="10">
    <source>
        <dbReference type="Proteomes" id="UP001445335"/>
    </source>
</evidence>
<accession>A0AAW1SCW5</accession>
<comment type="caution">
    <text evidence="9">The sequence shown here is derived from an EMBL/GenBank/DDBJ whole genome shotgun (WGS) entry which is preliminary data.</text>
</comment>
<keyword evidence="3" id="KW-0808">Transferase</keyword>
<evidence type="ECO:0000256" key="6">
    <source>
        <dbReference type="ARBA" id="ARBA00022840"/>
    </source>
</evidence>
<feature type="region of interest" description="Disordered" evidence="7">
    <location>
        <begin position="324"/>
        <end position="347"/>
    </location>
</feature>
<evidence type="ECO:0000256" key="4">
    <source>
        <dbReference type="ARBA" id="ARBA00022741"/>
    </source>
</evidence>
<feature type="compositionally biased region" description="Low complexity" evidence="7">
    <location>
        <begin position="32"/>
        <end position="45"/>
    </location>
</feature>
<reference evidence="9 10" key="1">
    <citation type="journal article" date="2024" name="Nat. Commun.">
        <title>Phylogenomics reveals the evolutionary origins of lichenization in chlorophyte algae.</title>
        <authorList>
            <person name="Puginier C."/>
            <person name="Libourel C."/>
            <person name="Otte J."/>
            <person name="Skaloud P."/>
            <person name="Haon M."/>
            <person name="Grisel S."/>
            <person name="Petersen M."/>
            <person name="Berrin J.G."/>
            <person name="Delaux P.M."/>
            <person name="Dal Grande F."/>
            <person name="Keller J."/>
        </authorList>
    </citation>
    <scope>NUCLEOTIDE SEQUENCE [LARGE SCALE GENOMIC DNA]</scope>
    <source>
        <strain evidence="9 10">SAG 245.80</strain>
    </source>
</reference>
<dbReference type="Pfam" id="PF00454">
    <property type="entry name" value="PI3_PI4_kinase"/>
    <property type="match status" value="1"/>
</dbReference>
<gene>
    <name evidence="9" type="ORF">WJX81_006193</name>
</gene>
<keyword evidence="5" id="KW-0418">Kinase</keyword>
<dbReference type="GO" id="GO:0004430">
    <property type="term" value="F:1-phosphatidylinositol 4-kinase activity"/>
    <property type="evidence" value="ECO:0007669"/>
    <property type="project" value="UniProtKB-EC"/>
</dbReference>
<feature type="domain" description="PI3K/PI4K catalytic" evidence="8">
    <location>
        <begin position="135"/>
        <end position="482"/>
    </location>
</feature>
<comment type="similarity">
    <text evidence="1">Belongs to the PI3/PI4-kinase family. Type II PI4K subfamily.</text>
</comment>
<protein>
    <recommendedName>
        <fullName evidence="2">1-phosphatidylinositol 4-kinase</fullName>
        <ecNumber evidence="2">2.7.1.67</ecNumber>
    </recommendedName>
</protein>
<evidence type="ECO:0000256" key="2">
    <source>
        <dbReference type="ARBA" id="ARBA00012169"/>
    </source>
</evidence>
<dbReference type="AlphaFoldDB" id="A0AAW1SCW5"/>
<organism evidence="9 10">
    <name type="scientific">Elliptochloris bilobata</name>
    <dbReference type="NCBI Taxonomy" id="381761"/>
    <lineage>
        <taxon>Eukaryota</taxon>
        <taxon>Viridiplantae</taxon>
        <taxon>Chlorophyta</taxon>
        <taxon>core chlorophytes</taxon>
        <taxon>Trebouxiophyceae</taxon>
        <taxon>Trebouxiophyceae incertae sedis</taxon>
        <taxon>Elliptochloris clade</taxon>
        <taxon>Elliptochloris</taxon>
    </lineage>
</organism>
<evidence type="ECO:0000256" key="5">
    <source>
        <dbReference type="ARBA" id="ARBA00022777"/>
    </source>
</evidence>
<keyword evidence="4" id="KW-0547">Nucleotide-binding</keyword>
<name>A0AAW1SCW5_9CHLO</name>
<feature type="region of interest" description="Disordered" evidence="7">
    <location>
        <begin position="1"/>
        <end position="56"/>
    </location>
</feature>
<dbReference type="GO" id="GO:0005524">
    <property type="term" value="F:ATP binding"/>
    <property type="evidence" value="ECO:0007669"/>
    <property type="project" value="UniProtKB-KW"/>
</dbReference>
<dbReference type="EC" id="2.7.1.67" evidence="2"/>
<sequence>MNLTASFKSPGSDGPGGALGTPAPIRGFNTVSPFAGAAPGFGSAGRPPPAPVPPARRLEPELAAQAPAGSALPEADPQEEGLQGLLAICNAGSIHRSFASAESAAQGRLEVVGAAHFTVPVRRLARSVITGLRACQPPVAAEAGLGGTYFFMDSEGRRVAIIKPVDEEPLAPNNPKGFVGRALGDPGLKPTVRVGEAAMREVAAYLLDHEHFARVPATALVKVSHTIFHVAPSVAAAASAPLPPASPAGGLSAAMRSRTDSGELWTGPVGPAPKLCSMQQFMHHDCDTSEVGSSRFSVGDVHRIGILDLRLFNTDRHAGNILAVRAPRPSPPGPAAARGGGGPASGWARSRLESEAMALIPIDHGFCLPEALEPPYFEWLHWAAAMIPFSDEELAYIARLDVAADIALLRAELPSLHQGCLRVLEVSTSLLQRCAAAGLSLAEIGAVASRPLVGMEEEPVGGRLGVPAEPRSPAAPRRRRRTRQPQTLLLPMRSTHVQAYPPPVEGASPGALSPTLVDMGPQRWAAFMAALHALLDHALADGRWRRGADASAAALSCPRF</sequence>
<evidence type="ECO:0000313" key="9">
    <source>
        <dbReference type="EMBL" id="KAK9844154.1"/>
    </source>
</evidence>
<evidence type="ECO:0000259" key="8">
    <source>
        <dbReference type="PROSITE" id="PS50290"/>
    </source>
</evidence>
<feature type="region of interest" description="Disordered" evidence="7">
    <location>
        <begin position="460"/>
        <end position="483"/>
    </location>
</feature>
<dbReference type="PANTHER" id="PTHR45800">
    <property type="entry name" value="PHOSPHATIDYLINOSITOL 4-KINASE GAMMA"/>
    <property type="match status" value="1"/>
</dbReference>
<evidence type="ECO:0000256" key="1">
    <source>
        <dbReference type="ARBA" id="ARBA00008941"/>
    </source>
</evidence>
<keyword evidence="10" id="KW-1185">Reference proteome</keyword>
<evidence type="ECO:0000256" key="7">
    <source>
        <dbReference type="SAM" id="MobiDB-lite"/>
    </source>
</evidence>
<dbReference type="PANTHER" id="PTHR45800:SF11">
    <property type="entry name" value="PHOSPHATIDYLINOSITOL 3-KINASE-RELATED PROTEIN KINASE"/>
    <property type="match status" value="1"/>
</dbReference>
<evidence type="ECO:0000256" key="3">
    <source>
        <dbReference type="ARBA" id="ARBA00022679"/>
    </source>
</evidence>
<dbReference type="EMBL" id="JALJOU010000004">
    <property type="protein sequence ID" value="KAK9844154.1"/>
    <property type="molecule type" value="Genomic_DNA"/>
</dbReference>
<keyword evidence="6" id="KW-0067">ATP-binding</keyword>
<dbReference type="InterPro" id="IPR044571">
    <property type="entry name" value="P4KG1-8"/>
</dbReference>